<dbReference type="Pfam" id="PF01915">
    <property type="entry name" value="Glyco_hydro_3_C"/>
    <property type="match status" value="1"/>
</dbReference>
<evidence type="ECO:0000313" key="10">
    <source>
        <dbReference type="Proteomes" id="UP001139493"/>
    </source>
</evidence>
<dbReference type="InterPro" id="IPR036881">
    <property type="entry name" value="Glyco_hydro_3_C_sf"/>
</dbReference>
<dbReference type="EMBL" id="JAMTCS010000004">
    <property type="protein sequence ID" value="MCP2264297.1"/>
    <property type="molecule type" value="Genomic_DNA"/>
</dbReference>
<dbReference type="Gene3D" id="3.40.50.1700">
    <property type="entry name" value="Glycoside hydrolase family 3 C-terminal domain"/>
    <property type="match status" value="1"/>
</dbReference>
<feature type="domain" description="Fibronectin type III-like" evidence="8">
    <location>
        <begin position="687"/>
        <end position="756"/>
    </location>
</feature>
<comment type="catalytic activity">
    <reaction evidence="1">
        <text>Hydrolysis of terminal, non-reducing beta-D-glucosyl residues with release of beta-D-glucose.</text>
        <dbReference type="EC" id="3.2.1.21"/>
    </reaction>
</comment>
<feature type="region of interest" description="Disordered" evidence="7">
    <location>
        <begin position="477"/>
        <end position="498"/>
    </location>
</feature>
<evidence type="ECO:0000256" key="2">
    <source>
        <dbReference type="ARBA" id="ARBA00005336"/>
    </source>
</evidence>
<gene>
    <name evidence="9" type="ORF">APR03_001633</name>
</gene>
<dbReference type="PANTHER" id="PTHR30620:SF16">
    <property type="entry name" value="LYSOSOMAL BETA GLUCOSIDASE"/>
    <property type="match status" value="1"/>
</dbReference>
<evidence type="ECO:0000313" key="9">
    <source>
        <dbReference type="EMBL" id="MCP2264297.1"/>
    </source>
</evidence>
<dbReference type="InterPro" id="IPR001764">
    <property type="entry name" value="Glyco_hydro_3_N"/>
</dbReference>
<dbReference type="AlphaFoldDB" id="A0A9X2G2T6"/>
<evidence type="ECO:0000256" key="5">
    <source>
        <dbReference type="ARBA" id="ARBA00022801"/>
    </source>
</evidence>
<evidence type="ECO:0000256" key="1">
    <source>
        <dbReference type="ARBA" id="ARBA00000448"/>
    </source>
</evidence>
<dbReference type="Proteomes" id="UP001139493">
    <property type="component" value="Unassembled WGS sequence"/>
</dbReference>
<dbReference type="RefSeq" id="WP_253834528.1">
    <property type="nucleotide sequence ID" value="NZ_JAMTCS010000004.1"/>
</dbReference>
<organism evidence="9 10">
    <name type="scientific">Promicromonospora thailandica</name>
    <dbReference type="NCBI Taxonomy" id="765201"/>
    <lineage>
        <taxon>Bacteria</taxon>
        <taxon>Bacillati</taxon>
        <taxon>Actinomycetota</taxon>
        <taxon>Actinomycetes</taxon>
        <taxon>Micrococcales</taxon>
        <taxon>Promicromonosporaceae</taxon>
        <taxon>Promicromonospora</taxon>
    </lineage>
</organism>
<dbReference type="SMART" id="SM01217">
    <property type="entry name" value="Fn3_like"/>
    <property type="match status" value="1"/>
</dbReference>
<dbReference type="EC" id="3.2.1.21" evidence="3"/>
<dbReference type="InterPro" id="IPR013783">
    <property type="entry name" value="Ig-like_fold"/>
</dbReference>
<sequence>MSESTATTTAAYLDPTLPVPERVADLLSRMTVAEKVGQMLQLDARGDYEGDILRKHVGSILHTSPHRLGHAHDLVQQTRLRVPLLVGEDCIHGHSFFEGATIFPTQLGMAATWDPALTEQAARITAVEAAATGVHWTFSPVLCIARDLRWGRVDETFGEDPYLIGELASAMVRGYQGSGFGDPTAILATAKHFAGYSETQGGRDASEADISRRKLRSWFLPPFERVAKEGCATFMLGYQTMDGVPITVNDWLLNDVLRGEWGYTGTLITDWDNVGRMVWEQKVQPDHTHAAAAAVRAGNDMVMTTPQFFEGAQEAIERGLLAESDLDRAVARILTLKFELGLFENPRRPTLERDAAVVGSDAHAAVNLEIARRSLVLLRNTGGTLPFAGGFTSLDDAGRATGSDDDRPRRVAVVGPLADAAQAQLGDWAGSSGQADWLPDGHPRHMITTVLDGLTALAPDDWTVSTALGAEIVSLVTPPEGDTLPDGQPRPKIAVPRDPDPELIAEAVERAQDADYVVAVVGDQVELVGEYKSTATLELVGGQVALLDALAATGTPLVVVVMASKPLVLPRSALDAAAVLWVANPGMRGGRAIAELLLGLIEPSGRLPISFARHVGQQPTYYNQVRGQHGTRYADLTQEPAFVFGEGLSYSTVEYSDLRVLDTELTEADVVRARVTVANTGTRPVRETVQVYVSDSVTSASWADQELKAYRQVDLEPGARATVELDLPVADCTIVDREGRRVVEPGAFELRVGPSSRRTDLLTAAFTVLPR</sequence>
<dbReference type="GO" id="GO:0008422">
    <property type="term" value="F:beta-glucosidase activity"/>
    <property type="evidence" value="ECO:0007669"/>
    <property type="project" value="UniProtKB-EC"/>
</dbReference>
<evidence type="ECO:0000259" key="8">
    <source>
        <dbReference type="SMART" id="SM01217"/>
    </source>
</evidence>
<keyword evidence="6" id="KW-0326">Glycosidase</keyword>
<dbReference type="InterPro" id="IPR036962">
    <property type="entry name" value="Glyco_hydro_3_N_sf"/>
</dbReference>
<proteinExistence type="inferred from homology"/>
<dbReference type="Gene3D" id="3.20.20.300">
    <property type="entry name" value="Glycoside hydrolase, family 3, N-terminal domain"/>
    <property type="match status" value="1"/>
</dbReference>
<keyword evidence="4" id="KW-0732">Signal</keyword>
<dbReference type="SUPFAM" id="SSF52279">
    <property type="entry name" value="Beta-D-glucan exohydrolase, C-terminal domain"/>
    <property type="match status" value="1"/>
</dbReference>
<dbReference type="InterPro" id="IPR051915">
    <property type="entry name" value="Cellulose_Degrad_GH3"/>
</dbReference>
<keyword evidence="5" id="KW-0378">Hydrolase</keyword>
<dbReference type="InterPro" id="IPR002772">
    <property type="entry name" value="Glyco_hydro_3_C"/>
</dbReference>
<evidence type="ECO:0000256" key="3">
    <source>
        <dbReference type="ARBA" id="ARBA00012744"/>
    </source>
</evidence>
<dbReference type="PANTHER" id="PTHR30620">
    <property type="entry name" value="PERIPLASMIC BETA-GLUCOSIDASE-RELATED"/>
    <property type="match status" value="1"/>
</dbReference>
<dbReference type="PRINTS" id="PR00133">
    <property type="entry name" value="GLHYDRLASE3"/>
</dbReference>
<dbReference type="SUPFAM" id="SSF51445">
    <property type="entry name" value="(Trans)glycosidases"/>
    <property type="match status" value="1"/>
</dbReference>
<reference evidence="9" key="1">
    <citation type="submission" date="2022-06" db="EMBL/GenBank/DDBJ databases">
        <title>Genomic Encyclopedia of Archaeal and Bacterial Type Strains, Phase II (KMG-II): from individual species to whole genera.</title>
        <authorList>
            <person name="Goeker M."/>
        </authorList>
    </citation>
    <scope>NUCLEOTIDE SEQUENCE</scope>
    <source>
        <strain evidence="9">DSM 26652</strain>
    </source>
</reference>
<evidence type="ECO:0000256" key="4">
    <source>
        <dbReference type="ARBA" id="ARBA00022729"/>
    </source>
</evidence>
<comment type="caution">
    <text evidence="9">The sequence shown here is derived from an EMBL/GenBank/DDBJ whole genome shotgun (WGS) entry which is preliminary data.</text>
</comment>
<dbReference type="InterPro" id="IPR017853">
    <property type="entry name" value="GH"/>
</dbReference>
<evidence type="ECO:0000256" key="7">
    <source>
        <dbReference type="SAM" id="MobiDB-lite"/>
    </source>
</evidence>
<name>A0A9X2G2T6_9MICO</name>
<protein>
    <recommendedName>
        <fullName evidence="3">beta-glucosidase</fullName>
        <ecNumber evidence="3">3.2.1.21</ecNumber>
    </recommendedName>
</protein>
<dbReference type="GO" id="GO:0009251">
    <property type="term" value="P:glucan catabolic process"/>
    <property type="evidence" value="ECO:0007669"/>
    <property type="project" value="TreeGrafter"/>
</dbReference>
<evidence type="ECO:0000256" key="6">
    <source>
        <dbReference type="ARBA" id="ARBA00023295"/>
    </source>
</evidence>
<dbReference type="Pfam" id="PF00933">
    <property type="entry name" value="Glyco_hydro_3"/>
    <property type="match status" value="1"/>
</dbReference>
<comment type="similarity">
    <text evidence="2">Belongs to the glycosyl hydrolase 3 family.</text>
</comment>
<accession>A0A9X2G2T6</accession>
<keyword evidence="10" id="KW-1185">Reference proteome</keyword>
<dbReference type="Gene3D" id="2.60.40.10">
    <property type="entry name" value="Immunoglobulins"/>
    <property type="match status" value="1"/>
</dbReference>
<dbReference type="InterPro" id="IPR026891">
    <property type="entry name" value="Fn3-like"/>
</dbReference>
<dbReference type="Pfam" id="PF14310">
    <property type="entry name" value="Fn3-like"/>
    <property type="match status" value="1"/>
</dbReference>